<keyword evidence="2" id="KW-0378">Hydrolase</keyword>
<dbReference type="GO" id="GO:0006310">
    <property type="term" value="P:DNA recombination"/>
    <property type="evidence" value="ECO:0007669"/>
    <property type="project" value="InterPro"/>
</dbReference>
<dbReference type="Pfam" id="PF05491">
    <property type="entry name" value="WHD_RuvB"/>
    <property type="match status" value="1"/>
</dbReference>
<name>A0A1W1D608_9ZZZZ</name>
<dbReference type="GO" id="GO:0009378">
    <property type="term" value="F:four-way junction helicase activity"/>
    <property type="evidence" value="ECO:0007669"/>
    <property type="project" value="InterPro"/>
</dbReference>
<evidence type="ECO:0000259" key="1">
    <source>
        <dbReference type="Pfam" id="PF05491"/>
    </source>
</evidence>
<dbReference type="SUPFAM" id="SSF46785">
    <property type="entry name" value="Winged helix' DNA-binding domain"/>
    <property type="match status" value="1"/>
</dbReference>
<reference evidence="2" key="1">
    <citation type="submission" date="2016-10" db="EMBL/GenBank/DDBJ databases">
        <authorList>
            <person name="de Groot N.N."/>
        </authorList>
    </citation>
    <scope>NUCLEOTIDE SEQUENCE</scope>
</reference>
<sequence length="42" mass="4780">MEPYLIQQGFIMRTPRGRSATDLAYSHLGLINPANTKDLFNE</sequence>
<accession>A0A1W1D608</accession>
<dbReference type="Gene3D" id="1.10.10.10">
    <property type="entry name" value="Winged helix-like DNA-binding domain superfamily/Winged helix DNA-binding domain"/>
    <property type="match status" value="1"/>
</dbReference>
<keyword evidence="2" id="KW-0347">Helicase</keyword>
<dbReference type="GO" id="GO:0006281">
    <property type="term" value="P:DNA repair"/>
    <property type="evidence" value="ECO:0007669"/>
    <property type="project" value="InterPro"/>
</dbReference>
<proteinExistence type="predicted"/>
<dbReference type="InterPro" id="IPR008823">
    <property type="entry name" value="RuvB_wg_C"/>
</dbReference>
<dbReference type="GO" id="GO:0003677">
    <property type="term" value="F:DNA binding"/>
    <property type="evidence" value="ECO:0007669"/>
    <property type="project" value="InterPro"/>
</dbReference>
<dbReference type="InterPro" id="IPR036390">
    <property type="entry name" value="WH_DNA-bd_sf"/>
</dbReference>
<dbReference type="EMBL" id="FPHQ01000030">
    <property type="protein sequence ID" value="SFV76065.1"/>
    <property type="molecule type" value="Genomic_DNA"/>
</dbReference>
<keyword evidence="2" id="KW-0547">Nucleotide-binding</keyword>
<feature type="domain" description="RuvB winged helix C-terminal" evidence="1">
    <location>
        <begin position="1"/>
        <end position="28"/>
    </location>
</feature>
<evidence type="ECO:0000313" key="2">
    <source>
        <dbReference type="EMBL" id="SFV76065.1"/>
    </source>
</evidence>
<protein>
    <submittedName>
        <fullName evidence="2">Holliday junction DNA helicase RuvB</fullName>
    </submittedName>
</protein>
<organism evidence="2">
    <name type="scientific">hydrothermal vent metagenome</name>
    <dbReference type="NCBI Taxonomy" id="652676"/>
    <lineage>
        <taxon>unclassified sequences</taxon>
        <taxon>metagenomes</taxon>
        <taxon>ecological metagenomes</taxon>
    </lineage>
</organism>
<gene>
    <name evidence="2" type="ORF">MNB_SUP05-10-912</name>
</gene>
<dbReference type="InterPro" id="IPR036388">
    <property type="entry name" value="WH-like_DNA-bd_sf"/>
</dbReference>
<dbReference type="AlphaFoldDB" id="A0A1W1D608"/>
<keyword evidence="2" id="KW-0067">ATP-binding</keyword>